<protein>
    <submittedName>
        <fullName evidence="2">LytTR family transcriptional regulator</fullName>
    </submittedName>
</protein>
<dbReference type="GO" id="GO:0003677">
    <property type="term" value="F:DNA binding"/>
    <property type="evidence" value="ECO:0007669"/>
    <property type="project" value="InterPro"/>
</dbReference>
<dbReference type="Pfam" id="PF04397">
    <property type="entry name" value="LytTR"/>
    <property type="match status" value="1"/>
</dbReference>
<name>A0A559JNG4_9BACL</name>
<proteinExistence type="predicted"/>
<dbReference type="EMBL" id="VNJJ01000004">
    <property type="protein sequence ID" value="TVY01419.1"/>
    <property type="molecule type" value="Genomic_DNA"/>
</dbReference>
<keyword evidence="3" id="KW-1185">Reference proteome</keyword>
<dbReference type="AlphaFoldDB" id="A0A559JNG4"/>
<dbReference type="SMART" id="SM00850">
    <property type="entry name" value="LytTR"/>
    <property type="match status" value="1"/>
</dbReference>
<gene>
    <name evidence="2" type="ORF">FPZ45_09800</name>
</gene>
<reference evidence="2 3" key="1">
    <citation type="submission" date="2019-07" db="EMBL/GenBank/DDBJ databases">
        <authorList>
            <person name="Kim J."/>
        </authorList>
    </citation>
    <scope>NUCLEOTIDE SEQUENCE [LARGE SCALE GENOMIC DNA]</scope>
    <source>
        <strain evidence="2 3">G13</strain>
    </source>
</reference>
<sequence>MIHPDDRGRAMLLSLLNGRGEHHLLDVREIVYLQTDGNGNITIYSYDDEYKMISTVKQLSGLLQQSGLVRTDRGTLINPNYLETFDGILGIIRLRTAIGEVIVPVPRKTQKQIMAYLKSVIDAAFDHE</sequence>
<evidence type="ECO:0000313" key="2">
    <source>
        <dbReference type="EMBL" id="TVY01419.1"/>
    </source>
</evidence>
<comment type="caution">
    <text evidence="2">The sequence shown here is derived from an EMBL/GenBank/DDBJ whole genome shotgun (WGS) entry which is preliminary data.</text>
</comment>
<dbReference type="InterPro" id="IPR007492">
    <property type="entry name" value="LytTR_DNA-bd_dom"/>
</dbReference>
<accession>A0A559JNG4</accession>
<evidence type="ECO:0000259" key="1">
    <source>
        <dbReference type="SMART" id="SM00850"/>
    </source>
</evidence>
<dbReference type="Gene3D" id="2.40.50.1020">
    <property type="entry name" value="LytTr DNA-binding domain"/>
    <property type="match status" value="1"/>
</dbReference>
<feature type="domain" description="HTH LytTR-type" evidence="1">
    <location>
        <begin position="20"/>
        <end position="118"/>
    </location>
</feature>
<dbReference type="OrthoDB" id="2679352at2"/>
<evidence type="ECO:0000313" key="3">
    <source>
        <dbReference type="Proteomes" id="UP000316330"/>
    </source>
</evidence>
<organism evidence="2 3">
    <name type="scientific">Cohnella terricola</name>
    <dbReference type="NCBI Taxonomy" id="1289167"/>
    <lineage>
        <taxon>Bacteria</taxon>
        <taxon>Bacillati</taxon>
        <taxon>Bacillota</taxon>
        <taxon>Bacilli</taxon>
        <taxon>Bacillales</taxon>
        <taxon>Paenibacillaceae</taxon>
        <taxon>Cohnella</taxon>
    </lineage>
</organism>
<dbReference type="Proteomes" id="UP000316330">
    <property type="component" value="Unassembled WGS sequence"/>
</dbReference>